<proteinExistence type="predicted"/>
<name>A0ABU7PCW0_9ACTN</name>
<comment type="caution">
    <text evidence="2">The sequence shown here is derived from an EMBL/GenBank/DDBJ whole genome shotgun (WGS) entry which is preliminary data.</text>
</comment>
<organism evidence="2 3">
    <name type="scientific">Actinacidiphila polyblastidii</name>
    <dbReference type="NCBI Taxonomy" id="3110430"/>
    <lineage>
        <taxon>Bacteria</taxon>
        <taxon>Bacillati</taxon>
        <taxon>Actinomycetota</taxon>
        <taxon>Actinomycetes</taxon>
        <taxon>Kitasatosporales</taxon>
        <taxon>Streptomycetaceae</taxon>
        <taxon>Actinacidiphila</taxon>
    </lineage>
</organism>
<dbReference type="Proteomes" id="UP001344658">
    <property type="component" value="Unassembled WGS sequence"/>
</dbReference>
<evidence type="ECO:0000256" key="1">
    <source>
        <dbReference type="SAM" id="MobiDB-lite"/>
    </source>
</evidence>
<sequence length="146" mass="15916">MALPTRLNRADQYGTDVEIWYEHGVFADVRTGAPDAAHRILWEYGFTLDPTWLGPDCRVLARDDGWSEDKACATWAAQALARAGFTANLDPMLLSRDALAADHARHLRRQRAATRTSPAAGAGPTTTSDPTAARPPSASTTVRRSR</sequence>
<reference evidence="2 3" key="1">
    <citation type="submission" date="2023-12" db="EMBL/GenBank/DDBJ databases">
        <title>Streptomyces sp. V4-01.</title>
        <authorList>
            <person name="Somphong A."/>
            <person name="Phongsopitanun W."/>
        </authorList>
    </citation>
    <scope>NUCLEOTIDE SEQUENCE [LARGE SCALE GENOMIC DNA]</scope>
    <source>
        <strain evidence="2 3">V4-01</strain>
    </source>
</reference>
<gene>
    <name evidence="2" type="ORF">V2S66_16825</name>
</gene>
<keyword evidence="3" id="KW-1185">Reference proteome</keyword>
<accession>A0ABU7PCW0</accession>
<protein>
    <submittedName>
        <fullName evidence="2">Uncharacterized protein</fullName>
    </submittedName>
</protein>
<feature type="compositionally biased region" description="Low complexity" evidence="1">
    <location>
        <begin position="113"/>
        <end position="132"/>
    </location>
</feature>
<evidence type="ECO:0000313" key="2">
    <source>
        <dbReference type="EMBL" id="MEE4543631.1"/>
    </source>
</evidence>
<dbReference type="EMBL" id="JAZEWV010000012">
    <property type="protein sequence ID" value="MEE4543631.1"/>
    <property type="molecule type" value="Genomic_DNA"/>
</dbReference>
<evidence type="ECO:0000313" key="3">
    <source>
        <dbReference type="Proteomes" id="UP001344658"/>
    </source>
</evidence>
<feature type="compositionally biased region" description="Polar residues" evidence="1">
    <location>
        <begin position="137"/>
        <end position="146"/>
    </location>
</feature>
<feature type="region of interest" description="Disordered" evidence="1">
    <location>
        <begin position="105"/>
        <end position="146"/>
    </location>
</feature>
<dbReference type="RefSeq" id="WP_330796252.1">
    <property type="nucleotide sequence ID" value="NZ_JAZEWV010000012.1"/>
</dbReference>